<dbReference type="AlphaFoldDB" id="B9XAE5"/>
<name>B9XAE5_PEDPL</name>
<dbReference type="EMBL" id="ABOX02000002">
    <property type="protein sequence ID" value="EEF62980.1"/>
    <property type="molecule type" value="Genomic_DNA"/>
</dbReference>
<gene>
    <name evidence="1" type="ORF">Cflav_PD5615</name>
</gene>
<accession>B9XAE5</accession>
<keyword evidence="2" id="KW-1185">Reference proteome</keyword>
<comment type="caution">
    <text evidence="1">The sequence shown here is derived from an EMBL/GenBank/DDBJ whole genome shotgun (WGS) entry which is preliminary data.</text>
</comment>
<organism evidence="1 2">
    <name type="scientific">Pedosphaera parvula (strain Ellin514)</name>
    <dbReference type="NCBI Taxonomy" id="320771"/>
    <lineage>
        <taxon>Bacteria</taxon>
        <taxon>Pseudomonadati</taxon>
        <taxon>Verrucomicrobiota</taxon>
        <taxon>Pedosphaerae</taxon>
        <taxon>Pedosphaerales</taxon>
        <taxon>Pedosphaeraceae</taxon>
        <taxon>Pedosphaera</taxon>
    </lineage>
</organism>
<evidence type="ECO:0000313" key="1">
    <source>
        <dbReference type="EMBL" id="EEF62980.1"/>
    </source>
</evidence>
<sequence precursor="true">MTRPVGVGLTSRGPMGALGLTMTTGAPWAASSWATTSARHLESL</sequence>
<evidence type="ECO:0000313" key="2">
    <source>
        <dbReference type="Proteomes" id="UP000003688"/>
    </source>
</evidence>
<proteinExistence type="predicted"/>
<reference evidence="1 2" key="1">
    <citation type="journal article" date="2011" name="J. Bacteriol.">
        <title>Genome sequence of 'Pedosphaera parvula' Ellin514, an aerobic Verrucomicrobial isolate from pasture soil.</title>
        <authorList>
            <person name="Kant R."/>
            <person name="van Passel M.W."/>
            <person name="Sangwan P."/>
            <person name="Palva A."/>
            <person name="Lucas S."/>
            <person name="Copeland A."/>
            <person name="Lapidus A."/>
            <person name="Glavina Del Rio T."/>
            <person name="Dalin E."/>
            <person name="Tice H."/>
            <person name="Bruce D."/>
            <person name="Goodwin L."/>
            <person name="Pitluck S."/>
            <person name="Chertkov O."/>
            <person name="Larimer F.W."/>
            <person name="Land M.L."/>
            <person name="Hauser L."/>
            <person name="Brettin T.S."/>
            <person name="Detter J.C."/>
            <person name="Han S."/>
            <person name="de Vos W.M."/>
            <person name="Janssen P.H."/>
            <person name="Smidt H."/>
        </authorList>
    </citation>
    <scope>NUCLEOTIDE SEQUENCE [LARGE SCALE GENOMIC DNA]</scope>
    <source>
        <strain evidence="1 2">Ellin514</strain>
    </source>
</reference>
<protein>
    <submittedName>
        <fullName evidence="1">Uncharacterized protein</fullName>
    </submittedName>
</protein>
<dbReference type="Proteomes" id="UP000003688">
    <property type="component" value="Unassembled WGS sequence"/>
</dbReference>